<accession>A0A2D4FXV5</accession>
<organism evidence="1">
    <name type="scientific">Micrurus corallinus</name>
    <name type="common">Brazilian coral snake</name>
    <dbReference type="NCBI Taxonomy" id="54390"/>
    <lineage>
        <taxon>Eukaryota</taxon>
        <taxon>Metazoa</taxon>
        <taxon>Chordata</taxon>
        <taxon>Craniata</taxon>
        <taxon>Vertebrata</taxon>
        <taxon>Euteleostomi</taxon>
        <taxon>Lepidosauria</taxon>
        <taxon>Squamata</taxon>
        <taxon>Bifurcata</taxon>
        <taxon>Unidentata</taxon>
        <taxon>Episquamata</taxon>
        <taxon>Toxicofera</taxon>
        <taxon>Serpentes</taxon>
        <taxon>Colubroidea</taxon>
        <taxon>Elapidae</taxon>
        <taxon>Elapinae</taxon>
        <taxon>Micrurus</taxon>
    </lineage>
</organism>
<name>A0A2D4FXV5_MICCO</name>
<reference evidence="1" key="2">
    <citation type="submission" date="2017-11" db="EMBL/GenBank/DDBJ databases">
        <title>Coralsnake Venomics: Analyses of Venom Gland Transcriptomes and Proteomes of Six Brazilian Taxa.</title>
        <authorList>
            <person name="Aird S.D."/>
            <person name="Jorge da Silva N."/>
            <person name="Qiu L."/>
            <person name="Villar-Briones A."/>
            <person name="Aparecida-Saddi V."/>
            <person name="Campos-Telles M.P."/>
            <person name="Grau M."/>
            <person name="Mikheyev A.S."/>
        </authorList>
    </citation>
    <scope>NUCLEOTIDE SEQUENCE</scope>
    <source>
        <tissue evidence="1">Venom_gland</tissue>
    </source>
</reference>
<dbReference type="EMBL" id="IACJ01096381">
    <property type="protein sequence ID" value="LAA52337.1"/>
    <property type="molecule type" value="Transcribed_RNA"/>
</dbReference>
<protein>
    <submittedName>
        <fullName evidence="1">Uncharacterized protein</fullName>
    </submittedName>
</protein>
<sequence>MQLFITQLLNESGFPIDPAKGSPVTLQPSCEPVAKHPNLGHMTTRILQWSFYVKNGRKSLLSVTSRLRMVTKRMVLNQGAPNLATLRLVDFNSQNSPASFAKFEVLCSKSRTMCTV</sequence>
<evidence type="ECO:0000313" key="1">
    <source>
        <dbReference type="EMBL" id="LAA52337.1"/>
    </source>
</evidence>
<proteinExistence type="predicted"/>
<reference evidence="1" key="1">
    <citation type="submission" date="2017-07" db="EMBL/GenBank/DDBJ databases">
        <authorList>
            <person name="Mikheyev A."/>
            <person name="Grau M."/>
        </authorList>
    </citation>
    <scope>NUCLEOTIDE SEQUENCE</scope>
    <source>
        <tissue evidence="1">Venom_gland</tissue>
    </source>
</reference>
<dbReference type="AlphaFoldDB" id="A0A2D4FXV5"/>